<evidence type="ECO:0000256" key="2">
    <source>
        <dbReference type="ARBA" id="ARBA00005830"/>
    </source>
</evidence>
<dbReference type="RefSeq" id="XP_040723077.1">
    <property type="nucleotide sequence ID" value="XM_040868023.1"/>
</dbReference>
<sequence length="290" mass="32592">MPLSEEQLSFFNENGYLLIKDFLDADTVAKLRGSVSTMLQDFSLDDHPMTRFSTGEQSEHVGDDYFLQSNDKVRFFFEESAFNEQGELIKPKEKAINKIGHALHELDDDFHAISVNPEVASIAKALEFKDPRVLQSMIICKQPEIGGAVPSHQDSVFLYTDPPSAVGFWFALEDCTQQNGCLSFVPKSHKTSPIAKRFVRRHPDGSGGTTFEPIPGVEAYKEPAEEDYVMGECTAGTLVLIHGNILHKSSANRSALSRWIYTFHCIDYNGKYDEKNWLQPGPRGFTKLYA</sequence>
<gene>
    <name evidence="5" type="ORF">BCR37DRAFT_350672</name>
</gene>
<evidence type="ECO:0000256" key="3">
    <source>
        <dbReference type="ARBA" id="ARBA00022723"/>
    </source>
</evidence>
<comment type="similarity">
    <text evidence="2">Belongs to the PhyH family.</text>
</comment>
<dbReference type="Proteomes" id="UP000193685">
    <property type="component" value="Unassembled WGS sequence"/>
</dbReference>
<dbReference type="OMA" id="KYSEDNW"/>
<accession>A0A1Y2F1C9</accession>
<dbReference type="OrthoDB" id="445007at2759"/>
<dbReference type="InterPro" id="IPR008775">
    <property type="entry name" value="Phytyl_CoA_dOase-like"/>
</dbReference>
<evidence type="ECO:0000313" key="5">
    <source>
        <dbReference type="EMBL" id="ORY77692.1"/>
    </source>
</evidence>
<keyword evidence="4" id="KW-0408">Iron</keyword>
<dbReference type="GeneID" id="63784622"/>
<name>A0A1Y2F1C9_PROLT</name>
<evidence type="ECO:0000256" key="4">
    <source>
        <dbReference type="ARBA" id="ARBA00023004"/>
    </source>
</evidence>
<dbReference type="GO" id="GO:0046872">
    <property type="term" value="F:metal ion binding"/>
    <property type="evidence" value="ECO:0007669"/>
    <property type="project" value="UniProtKB-KW"/>
</dbReference>
<dbReference type="PANTHER" id="PTHR20883">
    <property type="entry name" value="PHYTANOYL-COA DIOXYGENASE DOMAIN CONTAINING 1"/>
    <property type="match status" value="1"/>
</dbReference>
<dbReference type="SUPFAM" id="SSF51197">
    <property type="entry name" value="Clavaminate synthase-like"/>
    <property type="match status" value="1"/>
</dbReference>
<evidence type="ECO:0008006" key="7">
    <source>
        <dbReference type="Google" id="ProtNLM"/>
    </source>
</evidence>
<evidence type="ECO:0000256" key="1">
    <source>
        <dbReference type="ARBA" id="ARBA00001962"/>
    </source>
</evidence>
<evidence type="ECO:0000313" key="6">
    <source>
        <dbReference type="Proteomes" id="UP000193685"/>
    </source>
</evidence>
<protein>
    <recommendedName>
        <fullName evidence="7">Phytanoyl-CoA dioxygenase</fullName>
    </recommendedName>
</protein>
<keyword evidence="6" id="KW-1185">Reference proteome</keyword>
<organism evidence="5 6">
    <name type="scientific">Protomyces lactucae-debilis</name>
    <dbReference type="NCBI Taxonomy" id="2754530"/>
    <lineage>
        <taxon>Eukaryota</taxon>
        <taxon>Fungi</taxon>
        <taxon>Dikarya</taxon>
        <taxon>Ascomycota</taxon>
        <taxon>Taphrinomycotina</taxon>
        <taxon>Taphrinomycetes</taxon>
        <taxon>Taphrinales</taxon>
        <taxon>Protomycetaceae</taxon>
        <taxon>Protomyces</taxon>
    </lineage>
</organism>
<reference evidence="5 6" key="1">
    <citation type="submission" date="2016-07" db="EMBL/GenBank/DDBJ databases">
        <title>Pervasive Adenine N6-methylation of Active Genes in Fungi.</title>
        <authorList>
            <consortium name="DOE Joint Genome Institute"/>
            <person name="Mondo S.J."/>
            <person name="Dannebaum R.O."/>
            <person name="Kuo R.C."/>
            <person name="Labutti K."/>
            <person name="Haridas S."/>
            <person name="Kuo A."/>
            <person name="Salamov A."/>
            <person name="Ahrendt S.R."/>
            <person name="Lipzen A."/>
            <person name="Sullivan W."/>
            <person name="Andreopoulos W.B."/>
            <person name="Clum A."/>
            <person name="Lindquist E."/>
            <person name="Daum C."/>
            <person name="Ramamoorthy G.K."/>
            <person name="Gryganskyi A."/>
            <person name="Culley D."/>
            <person name="Magnuson J.K."/>
            <person name="James T.Y."/>
            <person name="O'Malley M.A."/>
            <person name="Stajich J.E."/>
            <person name="Spatafora J.W."/>
            <person name="Visel A."/>
            <person name="Grigoriev I.V."/>
        </authorList>
    </citation>
    <scope>NUCLEOTIDE SEQUENCE [LARGE SCALE GENOMIC DNA]</scope>
    <source>
        <strain evidence="5 6">12-1054</strain>
    </source>
</reference>
<dbReference type="Gene3D" id="2.60.120.620">
    <property type="entry name" value="q2cbj1_9rhob like domain"/>
    <property type="match status" value="1"/>
</dbReference>
<comment type="caution">
    <text evidence="5">The sequence shown here is derived from an EMBL/GenBank/DDBJ whole genome shotgun (WGS) entry which is preliminary data.</text>
</comment>
<proteinExistence type="inferred from homology"/>
<dbReference type="PANTHER" id="PTHR20883:SF15">
    <property type="entry name" value="PHYTANOYL-COA DIOXYGENASE DOMAIN-CONTAINING PROTEIN 1"/>
    <property type="match status" value="1"/>
</dbReference>
<dbReference type="Pfam" id="PF05721">
    <property type="entry name" value="PhyH"/>
    <property type="match status" value="1"/>
</dbReference>
<dbReference type="STRING" id="56484.A0A1Y2F1C9"/>
<comment type="cofactor">
    <cofactor evidence="1">
        <name>Fe cation</name>
        <dbReference type="ChEBI" id="CHEBI:24875"/>
    </cofactor>
</comment>
<dbReference type="EMBL" id="MCFI01000019">
    <property type="protein sequence ID" value="ORY77692.1"/>
    <property type="molecule type" value="Genomic_DNA"/>
</dbReference>
<keyword evidence="3" id="KW-0479">Metal-binding</keyword>
<dbReference type="AlphaFoldDB" id="A0A1Y2F1C9"/>